<dbReference type="InterPro" id="IPR046338">
    <property type="entry name" value="GAIN_dom_sf"/>
</dbReference>
<dbReference type="Gene3D" id="2.60.220.50">
    <property type="match status" value="1"/>
</dbReference>
<comment type="subcellular location">
    <subcellularLocation>
        <location evidence="1">Membrane</location>
    </subcellularLocation>
</comment>
<keyword evidence="8" id="KW-1185">Reference proteome</keyword>
<keyword evidence="5" id="KW-1015">Disulfide bond</keyword>
<accession>A0AAW1N200</accession>
<evidence type="ECO:0000256" key="5">
    <source>
        <dbReference type="ARBA" id="ARBA00023157"/>
    </source>
</evidence>
<gene>
    <name evidence="7" type="ORF">QE152_g1476</name>
</gene>
<dbReference type="SMART" id="SM00303">
    <property type="entry name" value="GPS"/>
    <property type="match status" value="1"/>
</dbReference>
<name>A0AAW1N200_POPJA</name>
<keyword evidence="3" id="KW-1133">Transmembrane helix</keyword>
<dbReference type="AlphaFoldDB" id="A0AAW1N200"/>
<proteinExistence type="predicted"/>
<dbReference type="InterPro" id="IPR000203">
    <property type="entry name" value="GPS"/>
</dbReference>
<dbReference type="EMBL" id="JASPKY010000009">
    <property type="protein sequence ID" value="KAK9753970.1"/>
    <property type="molecule type" value="Genomic_DNA"/>
</dbReference>
<keyword evidence="4" id="KW-0472">Membrane</keyword>
<reference evidence="7 8" key="1">
    <citation type="journal article" date="2024" name="BMC Genomics">
        <title>De novo assembly and annotation of Popillia japonica's genome with initial clues to its potential as an invasive pest.</title>
        <authorList>
            <person name="Cucini C."/>
            <person name="Boschi S."/>
            <person name="Funari R."/>
            <person name="Cardaioli E."/>
            <person name="Iannotti N."/>
            <person name="Marturano G."/>
            <person name="Paoli F."/>
            <person name="Bruttini M."/>
            <person name="Carapelli A."/>
            <person name="Frati F."/>
            <person name="Nardi F."/>
        </authorList>
    </citation>
    <scope>NUCLEOTIDE SEQUENCE [LARGE SCALE GENOMIC DNA]</scope>
    <source>
        <strain evidence="7">DMR45628</strain>
    </source>
</reference>
<dbReference type="PANTHER" id="PTHR45692">
    <property type="entry name" value="G_PROTEIN_RECEP_F2_4 DOMAIN-CONTAINING PROTEIN"/>
    <property type="match status" value="1"/>
</dbReference>
<protein>
    <submittedName>
        <fullName evidence="7">GPCR proteolysis site, GPS, motif</fullName>
    </submittedName>
</protein>
<evidence type="ECO:0000313" key="8">
    <source>
        <dbReference type="Proteomes" id="UP001458880"/>
    </source>
</evidence>
<comment type="caution">
    <text evidence="7">The sequence shown here is derived from an EMBL/GenBank/DDBJ whole genome shotgun (WGS) entry which is preliminary data.</text>
</comment>
<evidence type="ECO:0000313" key="7">
    <source>
        <dbReference type="EMBL" id="KAK9753970.1"/>
    </source>
</evidence>
<dbReference type="Pfam" id="PF01825">
    <property type="entry name" value="GPS"/>
    <property type="match status" value="1"/>
</dbReference>
<evidence type="ECO:0000256" key="4">
    <source>
        <dbReference type="ARBA" id="ARBA00023136"/>
    </source>
</evidence>
<feature type="domain" description="GAIN-B" evidence="6">
    <location>
        <begin position="387"/>
        <end position="539"/>
    </location>
</feature>
<evidence type="ECO:0000256" key="3">
    <source>
        <dbReference type="ARBA" id="ARBA00022989"/>
    </source>
</evidence>
<dbReference type="InterPro" id="IPR057244">
    <property type="entry name" value="GAIN_B"/>
</dbReference>
<dbReference type="PANTHER" id="PTHR45692:SF1">
    <property type="entry name" value="G-PROTEIN COUPLED RECEPTORS FAMILY 2 PROFILE 2 DOMAIN-CONTAINING PROTEIN"/>
    <property type="match status" value="1"/>
</dbReference>
<dbReference type="PROSITE" id="PS50221">
    <property type="entry name" value="GAIN_B"/>
    <property type="match status" value="1"/>
</dbReference>
<evidence type="ECO:0000256" key="2">
    <source>
        <dbReference type="ARBA" id="ARBA00022692"/>
    </source>
</evidence>
<organism evidence="7 8">
    <name type="scientific">Popillia japonica</name>
    <name type="common">Japanese beetle</name>
    <dbReference type="NCBI Taxonomy" id="7064"/>
    <lineage>
        <taxon>Eukaryota</taxon>
        <taxon>Metazoa</taxon>
        <taxon>Ecdysozoa</taxon>
        <taxon>Arthropoda</taxon>
        <taxon>Hexapoda</taxon>
        <taxon>Insecta</taxon>
        <taxon>Pterygota</taxon>
        <taxon>Neoptera</taxon>
        <taxon>Endopterygota</taxon>
        <taxon>Coleoptera</taxon>
        <taxon>Polyphaga</taxon>
        <taxon>Scarabaeiformia</taxon>
        <taxon>Scarabaeidae</taxon>
        <taxon>Rutelinae</taxon>
        <taxon>Popillia</taxon>
    </lineage>
</organism>
<evidence type="ECO:0000256" key="1">
    <source>
        <dbReference type="ARBA" id="ARBA00004370"/>
    </source>
</evidence>
<dbReference type="Proteomes" id="UP001458880">
    <property type="component" value="Unassembled WGS sequence"/>
</dbReference>
<keyword evidence="2" id="KW-0812">Transmembrane</keyword>
<evidence type="ECO:0000259" key="6">
    <source>
        <dbReference type="PROSITE" id="PS50221"/>
    </source>
</evidence>
<dbReference type="GO" id="GO:0016020">
    <property type="term" value="C:membrane"/>
    <property type="evidence" value="ECO:0007669"/>
    <property type="project" value="UniProtKB-SubCell"/>
</dbReference>
<sequence>MPVFELQFDRVNGKMSLTAGFQLSEEDIECYGRDYQRMISVGIRGVSTASRTRQFYRRYVLEIPEEPFIYFCVVSAPMIYAVRRTEEVVGYSNTTADKYVAKIVVPDGTAPITAMQFMLLQRCNSERFRQCKVVDRRDAVVYYYLRDFHRNEFSFIEGILTGITRGFQARLEYLRNIEYCLPEVTFNGIELTWNTTLIGTATTPLELCLDDGGVQVTRRCEGDFFTGAYWSPPSGNCSETFEIPERTTRLHRLIGEDSIADVFAQISEETNKFNEFTTVDVNLFSGGLKSMSMTRNVRGFKSDFFHSVNNLMRINSSILRSSQEQLNSTDKILDSIQTFAENIADDIKNISVTIESNLLTQISYPFQSNVIGLAIYSNGEADFSRYQISHLHWDETFQDLNLDKLELAVFIPSEYLRNLTQDFTEADKADFKIISTIFYNDGLFNDLSNENRSAGSRVINIDIPNLADSSQVPVKLLFRKVLNFTDPDCGFWDYGRQRQGEWSTSGGQYLSQYQDETLIECSFDHITHFALLVLSGNIIRVEDDDGVIIVINPLEPHEFALTLITLIGCAFSNSP</sequence>